<gene>
    <name evidence="1" type="ORF">EV420DRAFT_1635451</name>
</gene>
<dbReference type="RefSeq" id="XP_060338470.1">
    <property type="nucleotide sequence ID" value="XM_060476450.1"/>
</dbReference>
<proteinExistence type="predicted"/>
<sequence>MTSYSPVKTLHTPAHISSLAFGHSGHIFAGCDDGTLRVYDLSTFKASDLRDAWIACGTRVYLFQMDSPAMVLTPSDALASVENLHSSLAASSPKKVSQISLDASKTQLAFCTDNGLVGVVDLSSKCVSIMKTKHDNVCGCVKFIPDRPRELVSGGYDKALIHFDYMQENVLSRHDISIPPTNGSMSFSPPFVLCTALSATGVIAAGTADGHIWLGHGGMKVPSKGKKSRKWNGLDAEKASLHKLADGPVVALTFCDSNTLIFSTLLGNVTELRVNPDKEEEQVLPIWQATSKKSGQGQCPGCRR</sequence>
<evidence type="ECO:0000313" key="2">
    <source>
        <dbReference type="Proteomes" id="UP001175211"/>
    </source>
</evidence>
<dbReference type="AlphaFoldDB" id="A0AA39U6V8"/>
<name>A0AA39U6V8_ARMTA</name>
<evidence type="ECO:0000313" key="1">
    <source>
        <dbReference type="EMBL" id="KAK0468195.1"/>
    </source>
</evidence>
<dbReference type="InterPro" id="IPR001680">
    <property type="entry name" value="WD40_rpt"/>
</dbReference>
<dbReference type="SUPFAM" id="SSF50978">
    <property type="entry name" value="WD40 repeat-like"/>
    <property type="match status" value="1"/>
</dbReference>
<dbReference type="InterPro" id="IPR015943">
    <property type="entry name" value="WD40/YVTN_repeat-like_dom_sf"/>
</dbReference>
<comment type="caution">
    <text evidence="1">The sequence shown here is derived from an EMBL/GenBank/DDBJ whole genome shotgun (WGS) entry which is preliminary data.</text>
</comment>
<dbReference type="EMBL" id="JAUEPS010000002">
    <property type="protein sequence ID" value="KAK0468195.1"/>
    <property type="molecule type" value="Genomic_DNA"/>
</dbReference>
<dbReference type="SMART" id="SM00320">
    <property type="entry name" value="WD40"/>
    <property type="match status" value="2"/>
</dbReference>
<keyword evidence="2" id="KW-1185">Reference proteome</keyword>
<dbReference type="PANTHER" id="PTHR44666">
    <property type="entry name" value="WD REPEAT-CONTAINING PROTEIN 53"/>
    <property type="match status" value="1"/>
</dbReference>
<organism evidence="1 2">
    <name type="scientific">Armillaria tabescens</name>
    <name type="common">Ringless honey mushroom</name>
    <name type="synonym">Agaricus tabescens</name>
    <dbReference type="NCBI Taxonomy" id="1929756"/>
    <lineage>
        <taxon>Eukaryota</taxon>
        <taxon>Fungi</taxon>
        <taxon>Dikarya</taxon>
        <taxon>Basidiomycota</taxon>
        <taxon>Agaricomycotina</taxon>
        <taxon>Agaricomycetes</taxon>
        <taxon>Agaricomycetidae</taxon>
        <taxon>Agaricales</taxon>
        <taxon>Marasmiineae</taxon>
        <taxon>Physalacriaceae</taxon>
        <taxon>Desarmillaria</taxon>
    </lineage>
</organism>
<dbReference type="PANTHER" id="PTHR44666:SF1">
    <property type="entry name" value="WD REPEAT-CONTAINING PROTEIN 53"/>
    <property type="match status" value="1"/>
</dbReference>
<dbReference type="Gene3D" id="2.130.10.10">
    <property type="entry name" value="YVTN repeat-like/Quinoprotein amine dehydrogenase"/>
    <property type="match status" value="2"/>
</dbReference>
<dbReference type="InterPro" id="IPR042453">
    <property type="entry name" value="WDR53"/>
</dbReference>
<dbReference type="GeneID" id="85359998"/>
<reference evidence="1" key="1">
    <citation type="submission" date="2023-06" db="EMBL/GenBank/DDBJ databases">
        <authorList>
            <consortium name="Lawrence Berkeley National Laboratory"/>
            <person name="Ahrendt S."/>
            <person name="Sahu N."/>
            <person name="Indic B."/>
            <person name="Wong-Bajracharya J."/>
            <person name="Merenyi Z."/>
            <person name="Ke H.-M."/>
            <person name="Monk M."/>
            <person name="Kocsube S."/>
            <person name="Drula E."/>
            <person name="Lipzen A."/>
            <person name="Balint B."/>
            <person name="Henrissat B."/>
            <person name="Andreopoulos B."/>
            <person name="Martin F.M."/>
            <person name="Harder C.B."/>
            <person name="Rigling D."/>
            <person name="Ford K.L."/>
            <person name="Foster G.D."/>
            <person name="Pangilinan J."/>
            <person name="Papanicolaou A."/>
            <person name="Barry K."/>
            <person name="LaButti K."/>
            <person name="Viragh M."/>
            <person name="Koriabine M."/>
            <person name="Yan M."/>
            <person name="Riley R."/>
            <person name="Champramary S."/>
            <person name="Plett K.L."/>
            <person name="Tsai I.J."/>
            <person name="Slot J."/>
            <person name="Sipos G."/>
            <person name="Plett J."/>
            <person name="Nagy L.G."/>
            <person name="Grigoriev I.V."/>
        </authorList>
    </citation>
    <scope>NUCLEOTIDE SEQUENCE</scope>
    <source>
        <strain evidence="1">CCBAS 213</strain>
    </source>
</reference>
<dbReference type="InterPro" id="IPR036322">
    <property type="entry name" value="WD40_repeat_dom_sf"/>
</dbReference>
<dbReference type="Pfam" id="PF00400">
    <property type="entry name" value="WD40"/>
    <property type="match status" value="1"/>
</dbReference>
<accession>A0AA39U6V8</accession>
<dbReference type="Proteomes" id="UP001175211">
    <property type="component" value="Unassembled WGS sequence"/>
</dbReference>
<protein>
    <submittedName>
        <fullName evidence="1">WD40-repeat-containing domain protein</fullName>
    </submittedName>
</protein>